<accession>A0AAN8NQD6</accession>
<proteinExistence type="predicted"/>
<protein>
    <submittedName>
        <fullName evidence="1">Uncharacterized protein</fullName>
    </submittedName>
</protein>
<reference evidence="1 2" key="1">
    <citation type="submission" date="2023-10" db="EMBL/GenBank/DDBJ databases">
        <title>Genomes of two closely related lineages of the louse Polyplax serrata with different host specificities.</title>
        <authorList>
            <person name="Martinu J."/>
            <person name="Tarabai H."/>
            <person name="Stefka J."/>
            <person name="Hypsa V."/>
        </authorList>
    </citation>
    <scope>NUCLEOTIDE SEQUENCE [LARGE SCALE GENOMIC DNA]</scope>
    <source>
        <strain evidence="1">HR10_N</strain>
    </source>
</reference>
<dbReference type="AlphaFoldDB" id="A0AAN8NQD6"/>
<evidence type="ECO:0000313" key="1">
    <source>
        <dbReference type="EMBL" id="KAK6617364.1"/>
    </source>
</evidence>
<name>A0AAN8NQD6_POLSC</name>
<comment type="caution">
    <text evidence="1">The sequence shown here is derived from an EMBL/GenBank/DDBJ whole genome shotgun (WGS) entry which is preliminary data.</text>
</comment>
<organism evidence="1 2">
    <name type="scientific">Polyplax serrata</name>
    <name type="common">Common mouse louse</name>
    <dbReference type="NCBI Taxonomy" id="468196"/>
    <lineage>
        <taxon>Eukaryota</taxon>
        <taxon>Metazoa</taxon>
        <taxon>Ecdysozoa</taxon>
        <taxon>Arthropoda</taxon>
        <taxon>Hexapoda</taxon>
        <taxon>Insecta</taxon>
        <taxon>Pterygota</taxon>
        <taxon>Neoptera</taxon>
        <taxon>Paraneoptera</taxon>
        <taxon>Psocodea</taxon>
        <taxon>Troctomorpha</taxon>
        <taxon>Phthiraptera</taxon>
        <taxon>Anoplura</taxon>
        <taxon>Polyplacidae</taxon>
        <taxon>Polyplax</taxon>
    </lineage>
</organism>
<dbReference type="EMBL" id="JAWJWE010000044">
    <property type="protein sequence ID" value="KAK6617364.1"/>
    <property type="molecule type" value="Genomic_DNA"/>
</dbReference>
<gene>
    <name evidence="1" type="ORF">RUM43_014373</name>
</gene>
<dbReference type="Proteomes" id="UP001372834">
    <property type="component" value="Unassembled WGS sequence"/>
</dbReference>
<evidence type="ECO:0000313" key="2">
    <source>
        <dbReference type="Proteomes" id="UP001372834"/>
    </source>
</evidence>
<sequence length="107" mass="12874">MDRRLLGGLWFLQQISNKEIHLKHGKLHPHVDGQQARDDDHVIYRYRWLDDDIVKKEGEFEGEEDEEYPDTGKKVQLPGGCELTENQYFELETFKKETEYVKKWYES</sequence>